<feature type="region of interest" description="Disordered" evidence="1">
    <location>
        <begin position="1"/>
        <end position="96"/>
    </location>
</feature>
<dbReference type="RefSeq" id="WP_311510778.1">
    <property type="nucleotide sequence ID" value="NZ_JAVREP010000003.1"/>
</dbReference>
<organism evidence="3 4">
    <name type="scientific">Nocardiopsis lambiniae</name>
    <dbReference type="NCBI Taxonomy" id="3075539"/>
    <lineage>
        <taxon>Bacteria</taxon>
        <taxon>Bacillati</taxon>
        <taxon>Actinomycetota</taxon>
        <taxon>Actinomycetes</taxon>
        <taxon>Streptosporangiales</taxon>
        <taxon>Nocardiopsidaceae</taxon>
        <taxon>Nocardiopsis</taxon>
    </lineage>
</organism>
<reference evidence="4" key="1">
    <citation type="submission" date="2023-07" db="EMBL/GenBank/DDBJ databases">
        <title>30 novel species of actinomycetes from the DSMZ collection.</title>
        <authorList>
            <person name="Nouioui I."/>
        </authorList>
    </citation>
    <scope>NUCLEOTIDE SEQUENCE [LARGE SCALE GENOMIC DNA]</scope>
    <source>
        <strain evidence="4">DSM 44743</strain>
    </source>
</reference>
<feature type="compositionally biased region" description="Pro residues" evidence="1">
    <location>
        <begin position="34"/>
        <end position="64"/>
    </location>
</feature>
<dbReference type="EMBL" id="JAVREP010000003">
    <property type="protein sequence ID" value="MDT0328029.1"/>
    <property type="molecule type" value="Genomic_DNA"/>
</dbReference>
<proteinExistence type="predicted"/>
<keyword evidence="4" id="KW-1185">Reference proteome</keyword>
<evidence type="ECO:0000259" key="2">
    <source>
        <dbReference type="Pfam" id="PF04149"/>
    </source>
</evidence>
<accession>A0ABU2M623</accession>
<evidence type="ECO:0000313" key="3">
    <source>
        <dbReference type="EMBL" id="MDT0328029.1"/>
    </source>
</evidence>
<dbReference type="InterPro" id="IPR007278">
    <property type="entry name" value="DUF397"/>
</dbReference>
<comment type="caution">
    <text evidence="3">The sequence shown here is derived from an EMBL/GenBank/DDBJ whole genome shotgun (WGS) entry which is preliminary data.</text>
</comment>
<protein>
    <submittedName>
        <fullName evidence="3">DUF397 domain-containing protein</fullName>
    </submittedName>
</protein>
<feature type="domain" description="DUF397" evidence="2">
    <location>
        <begin position="8"/>
        <end position="36"/>
    </location>
</feature>
<name>A0ABU2M623_9ACTN</name>
<sequence length="184" mass="20016">MALTHDSRKSSYGNPSDCVEVAGLAGNTLVRDSPTPPATSPHHPPNGPNAAPPTTPARPTPDRVPQPSVRSPHAPVLPPPRPTVLDLRRVRRPDRSYSVEWADLEEVRVSPTREGSAHAVLLTFVEDREPDHEWSERTGVTNPRGDAPIAFLVSPDQHDEHGHPVLPRLRSALERFGPASRAAP</sequence>
<feature type="region of interest" description="Disordered" evidence="1">
    <location>
        <begin position="130"/>
        <end position="164"/>
    </location>
</feature>
<evidence type="ECO:0000256" key="1">
    <source>
        <dbReference type="SAM" id="MobiDB-lite"/>
    </source>
</evidence>
<gene>
    <name evidence="3" type="ORF">RM479_06345</name>
</gene>
<dbReference type="Proteomes" id="UP001183390">
    <property type="component" value="Unassembled WGS sequence"/>
</dbReference>
<evidence type="ECO:0000313" key="4">
    <source>
        <dbReference type="Proteomes" id="UP001183390"/>
    </source>
</evidence>
<dbReference type="Pfam" id="PF04149">
    <property type="entry name" value="DUF397"/>
    <property type="match status" value="1"/>
</dbReference>